<keyword evidence="1" id="KW-0472">Membrane</keyword>
<dbReference type="AlphaFoldDB" id="A0A542ZBW8"/>
<dbReference type="Gene3D" id="3.40.30.10">
    <property type="entry name" value="Glutaredoxin"/>
    <property type="match status" value="1"/>
</dbReference>
<dbReference type="Pfam" id="PF13462">
    <property type="entry name" value="Thioredoxin_4"/>
    <property type="match status" value="1"/>
</dbReference>
<evidence type="ECO:0000313" key="3">
    <source>
        <dbReference type="EMBL" id="TQL57769.1"/>
    </source>
</evidence>
<keyword evidence="4" id="KW-1185">Reference proteome</keyword>
<name>A0A542ZBW8_9ACTN</name>
<dbReference type="RefSeq" id="WP_142093604.1">
    <property type="nucleotide sequence ID" value="NZ_BAAAMD010000003.1"/>
</dbReference>
<dbReference type="InterPro" id="IPR012336">
    <property type="entry name" value="Thioredoxin-like_fold"/>
</dbReference>
<accession>A0A542ZBW8</accession>
<keyword evidence="1" id="KW-1133">Transmembrane helix</keyword>
<reference evidence="3 4" key="1">
    <citation type="submission" date="2019-06" db="EMBL/GenBank/DDBJ databases">
        <title>Sequencing the genomes of 1000 actinobacteria strains.</title>
        <authorList>
            <person name="Klenk H.-P."/>
        </authorList>
    </citation>
    <scope>NUCLEOTIDE SEQUENCE [LARGE SCALE GENOMIC DNA]</scope>
    <source>
        <strain evidence="3 4">DSM 8251</strain>
    </source>
</reference>
<dbReference type="EMBL" id="VFOR01000002">
    <property type="protein sequence ID" value="TQL57769.1"/>
    <property type="molecule type" value="Genomic_DNA"/>
</dbReference>
<dbReference type="OrthoDB" id="117402at2"/>
<dbReference type="GO" id="GO:0016853">
    <property type="term" value="F:isomerase activity"/>
    <property type="evidence" value="ECO:0007669"/>
    <property type="project" value="UniProtKB-KW"/>
</dbReference>
<gene>
    <name evidence="3" type="ORF">FB460_1611</name>
</gene>
<dbReference type="CDD" id="cd02972">
    <property type="entry name" value="DsbA_family"/>
    <property type="match status" value="1"/>
</dbReference>
<evidence type="ECO:0000256" key="1">
    <source>
        <dbReference type="SAM" id="Phobius"/>
    </source>
</evidence>
<keyword evidence="3" id="KW-0413">Isomerase</keyword>
<feature type="domain" description="Thioredoxin-like fold" evidence="2">
    <location>
        <begin position="82"/>
        <end position="232"/>
    </location>
</feature>
<proteinExistence type="predicted"/>
<comment type="caution">
    <text evidence="3">The sequence shown here is derived from an EMBL/GenBank/DDBJ whole genome shotgun (WGS) entry which is preliminary data.</text>
</comment>
<keyword evidence="1" id="KW-0812">Transmembrane</keyword>
<protein>
    <submittedName>
        <fullName evidence="3">Protein-disulfide isomerase</fullName>
    </submittedName>
</protein>
<sequence>MAKKDFDNRRAQLRAMQQAEARKQRNRSIVITVVVVVAVLAVVGGGIMAWLQIRSGQEATIPPSANEARTGIVMNPDTAGPDAKELEIYFDYQCPACKQFEQQMAGTLESMAQSGEVKITYHTMTFMERNLRNDSSTMATNGAYCADAQGLYEDYHTSVFANQPAEGSGYSEALLREQIPQQIGMEGEALTSFQQCFDQKKFDGYVKKVDTEAAKAGITGTPTVRVDGEEIDLKGIGDPEAFREAVLN</sequence>
<feature type="transmembrane region" description="Helical" evidence="1">
    <location>
        <begin position="29"/>
        <end position="51"/>
    </location>
</feature>
<evidence type="ECO:0000313" key="4">
    <source>
        <dbReference type="Proteomes" id="UP000316196"/>
    </source>
</evidence>
<dbReference type="Proteomes" id="UP000316196">
    <property type="component" value="Unassembled WGS sequence"/>
</dbReference>
<evidence type="ECO:0000259" key="2">
    <source>
        <dbReference type="Pfam" id="PF13462"/>
    </source>
</evidence>
<organism evidence="3 4">
    <name type="scientific">Propioniferax innocua</name>
    <dbReference type="NCBI Taxonomy" id="1753"/>
    <lineage>
        <taxon>Bacteria</taxon>
        <taxon>Bacillati</taxon>
        <taxon>Actinomycetota</taxon>
        <taxon>Actinomycetes</taxon>
        <taxon>Propionibacteriales</taxon>
        <taxon>Propionibacteriaceae</taxon>
        <taxon>Propioniferax</taxon>
    </lineage>
</organism>
<dbReference type="InterPro" id="IPR036249">
    <property type="entry name" value="Thioredoxin-like_sf"/>
</dbReference>
<dbReference type="SUPFAM" id="SSF52833">
    <property type="entry name" value="Thioredoxin-like"/>
    <property type="match status" value="1"/>
</dbReference>